<dbReference type="Pfam" id="PF13426">
    <property type="entry name" value="PAS_9"/>
    <property type="match status" value="3"/>
</dbReference>
<dbReference type="InterPro" id="IPR005467">
    <property type="entry name" value="His_kinase_dom"/>
</dbReference>
<dbReference type="Gene3D" id="3.30.565.10">
    <property type="entry name" value="Histidine kinase-like ATPase, C-terminal domain"/>
    <property type="match status" value="1"/>
</dbReference>
<dbReference type="GO" id="GO:0000155">
    <property type="term" value="F:phosphorelay sensor kinase activity"/>
    <property type="evidence" value="ECO:0007669"/>
    <property type="project" value="InterPro"/>
</dbReference>
<evidence type="ECO:0000256" key="3">
    <source>
        <dbReference type="ARBA" id="ARBA00022553"/>
    </source>
</evidence>
<dbReference type="InterPro" id="IPR036890">
    <property type="entry name" value="HATPase_C_sf"/>
</dbReference>
<dbReference type="PROSITE" id="PS50112">
    <property type="entry name" value="PAS"/>
    <property type="match status" value="2"/>
</dbReference>
<evidence type="ECO:0000259" key="10">
    <source>
        <dbReference type="PROSITE" id="PS50112"/>
    </source>
</evidence>
<keyword evidence="3" id="KW-0597">Phosphoprotein</keyword>
<feature type="domain" description="PAC" evidence="11">
    <location>
        <begin position="612"/>
        <end position="662"/>
    </location>
</feature>
<dbReference type="SMART" id="SM00086">
    <property type="entry name" value="PAC"/>
    <property type="match status" value="4"/>
</dbReference>
<feature type="domain" description="PAS" evidence="10">
    <location>
        <begin position="28"/>
        <end position="62"/>
    </location>
</feature>
<dbReference type="PRINTS" id="PR00344">
    <property type="entry name" value="BCTRLSENSOR"/>
</dbReference>
<dbReference type="PANTHER" id="PTHR43047:SF72">
    <property type="entry name" value="OSMOSENSING HISTIDINE PROTEIN KINASE SLN1"/>
    <property type="match status" value="1"/>
</dbReference>
<keyword evidence="7" id="KW-0067">ATP-binding</keyword>
<dbReference type="GO" id="GO:0009927">
    <property type="term" value="F:histidine phosphotransfer kinase activity"/>
    <property type="evidence" value="ECO:0007669"/>
    <property type="project" value="TreeGrafter"/>
</dbReference>
<evidence type="ECO:0000256" key="1">
    <source>
        <dbReference type="ARBA" id="ARBA00000085"/>
    </source>
</evidence>
<dbReference type="FunFam" id="3.30.565.10:FF:000037">
    <property type="entry name" value="Hybrid sensor histidine kinase/response regulator"/>
    <property type="match status" value="1"/>
</dbReference>
<reference evidence="12 13" key="1">
    <citation type="submission" date="2019-03" db="EMBL/GenBank/DDBJ databases">
        <title>Subsurface microbial communities from deep shales in Ohio and West Virginia, USA.</title>
        <authorList>
            <person name="Wrighton K."/>
        </authorList>
    </citation>
    <scope>NUCLEOTIDE SEQUENCE [LARGE SCALE GENOMIC DNA]</scope>
    <source>
        <strain evidence="12 13">MSL 6dP</strain>
    </source>
</reference>
<evidence type="ECO:0000256" key="4">
    <source>
        <dbReference type="ARBA" id="ARBA00022679"/>
    </source>
</evidence>
<feature type="domain" description="PAC" evidence="11">
    <location>
        <begin position="479"/>
        <end position="530"/>
    </location>
</feature>
<dbReference type="InterPro" id="IPR003594">
    <property type="entry name" value="HATPase_dom"/>
</dbReference>
<dbReference type="Gene3D" id="1.10.287.130">
    <property type="match status" value="1"/>
</dbReference>
<dbReference type="EC" id="2.7.13.3" evidence="2"/>
<dbReference type="SUPFAM" id="SSF55785">
    <property type="entry name" value="PYP-like sensor domain (PAS domain)"/>
    <property type="match status" value="5"/>
</dbReference>
<dbReference type="PROSITE" id="PS50113">
    <property type="entry name" value="PAC"/>
    <property type="match status" value="3"/>
</dbReference>
<evidence type="ECO:0000313" key="12">
    <source>
        <dbReference type="EMBL" id="TDX47841.1"/>
    </source>
</evidence>
<dbReference type="CDD" id="cd00082">
    <property type="entry name" value="HisKA"/>
    <property type="match status" value="1"/>
</dbReference>
<sequence>MKLKEDDGVIMEESNRNNKKIVEELSKEKEILKSILESTADGILVTDNNGTFIEYNDNFCKMWRIPKEVIKTSREKEVLDTVKKQLKYPNKFIKGLKEIEKKGKENLDFIIFKDGRLFERFFRPLMFKGKRYGNVWSFRDVTEFINLEDELIKNQLLYKKLVNNLPDGILVQKDSKVVLANNVGVSLNGYEDLSQVIGKDIVDLVQFPEYVLATIVEDRKEIQTRQNDIKKVEHQIIRKDGRKLDVVSQVFSFNYSGESYLTTIIQDITESKKVKEKLKIKEQIIEKSLNAILYTDLKGNIVYVNDSFLKMWGYDNLNQVVGQDTLELGIWNSAKFVRETRKILHNKGYWIGETIARSREGDKFDVLLFVNLIKDELGKVIGRAASIINISEIKNTEKKLKKSREKYKKLLELLPEGVVVIDEGRIAFANKAWAKLLGIEDTKELIGEEENNLLQIHPNYKEIAAKRLKRVIEDRKLSPFLEQKFIRKSDNQILNLELAGIPLIHEDKTAIMSVVRDISERKHFEKELKKSKELYHLLIELLPDAIFLFKEDKVVLANQEALKLINCDNIEEIFGVSFKKLLNGNLIEVHPDYKEDVIKRREKLLREETSIEFMEEKFILADGSIIDTEVGGVSFFHEDDIYIITVVRDISERKKAEKLQKKIIKEKLKLKEIEEYNKLKTQFFANISHELRTPLNIILCGLQMLDSSKDEKLVEVNNSSRLKYRKMIKQNCYRLLRIIGNLIDITKLDVGFLKMNFSNYNIVSVVEDIALSVAQYAATKDINLIFDTEVEEIIIACDLDKIERIILNLLSNAIKFTDPKGFIFVNIYKKSDDVVISIKDTGIGIPKPKLDDIFVRFKQVDESLSRSHEGSGIGLSLVKELVEKHNGTISVDSEYGKGTEFIIELPIKVISKEDGIEQVVNYDKGDEIVEMINIEFSDIYSIDLM</sequence>
<dbReference type="Gene3D" id="3.30.450.20">
    <property type="entry name" value="PAS domain"/>
    <property type="match status" value="5"/>
</dbReference>
<keyword evidence="13" id="KW-1185">Reference proteome</keyword>
<evidence type="ECO:0000259" key="11">
    <source>
        <dbReference type="PROSITE" id="PS50113"/>
    </source>
</evidence>
<proteinExistence type="predicted"/>
<dbReference type="InterPro" id="IPR035965">
    <property type="entry name" value="PAS-like_dom_sf"/>
</dbReference>
<dbReference type="SUPFAM" id="SSF47384">
    <property type="entry name" value="Homodimeric domain of signal transducing histidine kinase"/>
    <property type="match status" value="1"/>
</dbReference>
<dbReference type="InterPro" id="IPR003661">
    <property type="entry name" value="HisK_dim/P_dom"/>
</dbReference>
<keyword evidence="8" id="KW-0902">Two-component regulatory system</keyword>
<comment type="caution">
    <text evidence="12">The sequence shown here is derived from an EMBL/GenBank/DDBJ whole genome shotgun (WGS) entry which is preliminary data.</text>
</comment>
<gene>
    <name evidence="12" type="ORF">C7959_13530</name>
</gene>
<dbReference type="InterPro" id="IPR000700">
    <property type="entry name" value="PAS-assoc_C"/>
</dbReference>
<dbReference type="InterPro" id="IPR000014">
    <property type="entry name" value="PAS"/>
</dbReference>
<dbReference type="PANTHER" id="PTHR43047">
    <property type="entry name" value="TWO-COMPONENT HISTIDINE PROTEIN KINASE"/>
    <property type="match status" value="1"/>
</dbReference>
<keyword evidence="4" id="KW-0808">Transferase</keyword>
<evidence type="ECO:0000313" key="13">
    <source>
        <dbReference type="Proteomes" id="UP000295832"/>
    </source>
</evidence>
<dbReference type="InterPro" id="IPR036097">
    <property type="entry name" value="HisK_dim/P_sf"/>
</dbReference>
<keyword evidence="5" id="KW-0547">Nucleotide-binding</keyword>
<evidence type="ECO:0000256" key="5">
    <source>
        <dbReference type="ARBA" id="ARBA00022741"/>
    </source>
</evidence>
<organism evidence="12 13">
    <name type="scientific">Orenia marismortui</name>
    <dbReference type="NCBI Taxonomy" id="46469"/>
    <lineage>
        <taxon>Bacteria</taxon>
        <taxon>Bacillati</taxon>
        <taxon>Bacillota</taxon>
        <taxon>Clostridia</taxon>
        <taxon>Halanaerobiales</taxon>
        <taxon>Halobacteroidaceae</taxon>
        <taxon>Orenia</taxon>
    </lineage>
</organism>
<feature type="domain" description="PAS" evidence="10">
    <location>
        <begin position="277"/>
        <end position="314"/>
    </location>
</feature>
<dbReference type="PROSITE" id="PS50109">
    <property type="entry name" value="HIS_KIN"/>
    <property type="match status" value="1"/>
</dbReference>
<dbReference type="SMART" id="SM00091">
    <property type="entry name" value="PAS"/>
    <property type="match status" value="5"/>
</dbReference>
<dbReference type="SMART" id="SM00387">
    <property type="entry name" value="HATPase_c"/>
    <property type="match status" value="1"/>
</dbReference>
<name>A0A4R8GYT1_9FIRM</name>
<dbReference type="Pfam" id="PF00512">
    <property type="entry name" value="HisKA"/>
    <property type="match status" value="1"/>
</dbReference>
<dbReference type="InterPro" id="IPR004358">
    <property type="entry name" value="Sig_transdc_His_kin-like_C"/>
</dbReference>
<dbReference type="SUPFAM" id="SSF55874">
    <property type="entry name" value="ATPase domain of HSP90 chaperone/DNA topoisomerase II/histidine kinase"/>
    <property type="match status" value="1"/>
</dbReference>
<keyword evidence="6" id="KW-0418">Kinase</keyword>
<dbReference type="Pfam" id="PF13188">
    <property type="entry name" value="PAS_8"/>
    <property type="match status" value="2"/>
</dbReference>
<dbReference type="SMART" id="SM00388">
    <property type="entry name" value="HisKA"/>
    <property type="match status" value="1"/>
</dbReference>
<evidence type="ECO:0000256" key="6">
    <source>
        <dbReference type="ARBA" id="ARBA00022777"/>
    </source>
</evidence>
<protein>
    <recommendedName>
        <fullName evidence="2">histidine kinase</fullName>
        <ecNumber evidence="2">2.7.13.3</ecNumber>
    </recommendedName>
</protein>
<accession>A0A4R8GYT1</accession>
<comment type="catalytic activity">
    <reaction evidence="1">
        <text>ATP + protein L-histidine = ADP + protein N-phospho-L-histidine.</text>
        <dbReference type="EC" id="2.7.13.3"/>
    </reaction>
</comment>
<feature type="domain" description="PAC" evidence="11">
    <location>
        <begin position="230"/>
        <end position="280"/>
    </location>
</feature>
<dbReference type="GO" id="GO:0005886">
    <property type="term" value="C:plasma membrane"/>
    <property type="evidence" value="ECO:0007669"/>
    <property type="project" value="TreeGrafter"/>
</dbReference>
<dbReference type="EMBL" id="SOEG01000035">
    <property type="protein sequence ID" value="TDX47841.1"/>
    <property type="molecule type" value="Genomic_DNA"/>
</dbReference>
<dbReference type="InterPro" id="IPR001610">
    <property type="entry name" value="PAC"/>
</dbReference>
<dbReference type="AlphaFoldDB" id="A0A4R8GYT1"/>
<dbReference type="Proteomes" id="UP000295832">
    <property type="component" value="Unassembled WGS sequence"/>
</dbReference>
<evidence type="ECO:0000256" key="8">
    <source>
        <dbReference type="ARBA" id="ARBA00023012"/>
    </source>
</evidence>
<dbReference type="STRING" id="926561.GCA_000379025_00026"/>
<evidence type="ECO:0000256" key="2">
    <source>
        <dbReference type="ARBA" id="ARBA00012438"/>
    </source>
</evidence>
<feature type="domain" description="Histidine kinase" evidence="9">
    <location>
        <begin position="686"/>
        <end position="909"/>
    </location>
</feature>
<dbReference type="Pfam" id="PF02518">
    <property type="entry name" value="HATPase_c"/>
    <property type="match status" value="1"/>
</dbReference>
<dbReference type="NCBIfam" id="TIGR00229">
    <property type="entry name" value="sensory_box"/>
    <property type="match status" value="5"/>
</dbReference>
<dbReference type="RefSeq" id="WP_166668002.1">
    <property type="nucleotide sequence ID" value="NZ_SOEG01000035.1"/>
</dbReference>
<dbReference type="CDD" id="cd00130">
    <property type="entry name" value="PAS"/>
    <property type="match status" value="2"/>
</dbReference>
<dbReference type="CDD" id="cd16922">
    <property type="entry name" value="HATPase_EvgS-ArcB-TorS-like"/>
    <property type="match status" value="1"/>
</dbReference>
<evidence type="ECO:0000259" key="9">
    <source>
        <dbReference type="PROSITE" id="PS50109"/>
    </source>
</evidence>
<evidence type="ECO:0000256" key="7">
    <source>
        <dbReference type="ARBA" id="ARBA00022840"/>
    </source>
</evidence>
<dbReference type="GO" id="GO:0005524">
    <property type="term" value="F:ATP binding"/>
    <property type="evidence" value="ECO:0007669"/>
    <property type="project" value="UniProtKB-KW"/>
</dbReference>